<dbReference type="EMBL" id="CABFOC020000082">
    <property type="protein sequence ID" value="CAH0058581.1"/>
    <property type="molecule type" value="Genomic_DNA"/>
</dbReference>
<dbReference type="OrthoDB" id="4926491at2759"/>
<feature type="region of interest" description="Disordered" evidence="1">
    <location>
        <begin position="186"/>
        <end position="213"/>
    </location>
</feature>
<comment type="caution">
    <text evidence="2">The sequence shown here is derived from an EMBL/GenBank/DDBJ whole genome shotgun (WGS) entry which is preliminary data.</text>
</comment>
<dbReference type="AlphaFoldDB" id="A0A9P0EPF1"/>
<evidence type="ECO:0000313" key="3">
    <source>
        <dbReference type="Proteomes" id="UP000775872"/>
    </source>
</evidence>
<proteinExistence type="predicted"/>
<keyword evidence="3" id="KW-1185">Reference proteome</keyword>
<protein>
    <submittedName>
        <fullName evidence="2">Uncharacterized protein</fullName>
    </submittedName>
</protein>
<sequence>MSIPLKVKVAIRDLWDKPDSPVQEAITRLKNILGLDFICEPAWPLLVTELSPHYDDNSELAKSVINFVKVWVEAMTELLDDEENSEWADSIVDLVKDNGAALKLHLEIKARDASTAWSDSQRSFLLHLPSSNVTRPDQYTPTFQTQLLSCFKKDKPLALRPSAGGELDSEDEEDYEAVSVPKRPAVTAAAPSSAPKPKPVSETLPDPRSLPKPSTLLQAPPYHLFVHAFGNNTLEVQCSNGLTLDFLAEYFKKWAQPSSGQVWTFPILPKISIIEGRITDKAYLEQAVPVKVENNHQSSSFGMSYDTITLSAEPLYGRNTTLSPPVILALIEGLLGYELVYRDASHWQYRRETPIRR</sequence>
<reference evidence="3" key="1">
    <citation type="submission" date="2019-06" db="EMBL/GenBank/DDBJ databases">
        <authorList>
            <person name="Broberg M."/>
        </authorList>
    </citation>
    <scope>NUCLEOTIDE SEQUENCE [LARGE SCALE GENOMIC DNA]</scope>
</reference>
<evidence type="ECO:0000256" key="1">
    <source>
        <dbReference type="SAM" id="MobiDB-lite"/>
    </source>
</evidence>
<feature type="compositionally biased region" description="Low complexity" evidence="1">
    <location>
        <begin position="186"/>
        <end position="195"/>
    </location>
</feature>
<evidence type="ECO:0000313" key="2">
    <source>
        <dbReference type="EMBL" id="CAH0058581.1"/>
    </source>
</evidence>
<dbReference type="Proteomes" id="UP000775872">
    <property type="component" value="Unassembled WGS sequence"/>
</dbReference>
<gene>
    <name evidence="2" type="ORF">CSOL1703_00009065</name>
</gene>
<reference evidence="2 3" key="2">
    <citation type="submission" date="2021-10" db="EMBL/GenBank/DDBJ databases">
        <authorList>
            <person name="Piombo E."/>
        </authorList>
    </citation>
    <scope>NUCLEOTIDE SEQUENCE [LARGE SCALE GENOMIC DNA]</scope>
</reference>
<name>A0A9P0EPF1_9HYPO</name>
<organism evidence="2 3">
    <name type="scientific">Clonostachys solani</name>
    <dbReference type="NCBI Taxonomy" id="160281"/>
    <lineage>
        <taxon>Eukaryota</taxon>
        <taxon>Fungi</taxon>
        <taxon>Dikarya</taxon>
        <taxon>Ascomycota</taxon>
        <taxon>Pezizomycotina</taxon>
        <taxon>Sordariomycetes</taxon>
        <taxon>Hypocreomycetidae</taxon>
        <taxon>Hypocreales</taxon>
        <taxon>Bionectriaceae</taxon>
        <taxon>Clonostachys</taxon>
    </lineage>
</organism>
<accession>A0A9P0EPF1</accession>